<evidence type="ECO:0000256" key="4">
    <source>
        <dbReference type="ARBA" id="ARBA00022989"/>
    </source>
</evidence>
<evidence type="ECO:0000256" key="1">
    <source>
        <dbReference type="ARBA" id="ARBA00004651"/>
    </source>
</evidence>
<comment type="caution">
    <text evidence="8">The sequence shown here is derived from an EMBL/GenBank/DDBJ whole genome shotgun (WGS) entry which is preliminary data.</text>
</comment>
<evidence type="ECO:0000256" key="6">
    <source>
        <dbReference type="SAM" id="Phobius"/>
    </source>
</evidence>
<organism evidence="8 10">
    <name type="scientific">Catenibacterium mitsuokai</name>
    <dbReference type="NCBI Taxonomy" id="100886"/>
    <lineage>
        <taxon>Bacteria</taxon>
        <taxon>Bacillati</taxon>
        <taxon>Bacillota</taxon>
        <taxon>Erysipelotrichia</taxon>
        <taxon>Erysipelotrichales</taxon>
        <taxon>Coprobacillaceae</taxon>
        <taxon>Catenibacterium</taxon>
    </lineage>
</organism>
<evidence type="ECO:0000313" key="9">
    <source>
        <dbReference type="EMBL" id="MBV3393543.1"/>
    </source>
</evidence>
<dbReference type="Proteomes" id="UP001197492">
    <property type="component" value="Unassembled WGS sequence"/>
</dbReference>
<accession>A0AAW4MW43</accession>
<dbReference type="Gene3D" id="3.30.70.120">
    <property type="match status" value="1"/>
</dbReference>
<feature type="transmembrane region" description="Helical" evidence="6">
    <location>
        <begin position="148"/>
        <end position="168"/>
    </location>
</feature>
<dbReference type="InterPro" id="IPR051461">
    <property type="entry name" value="UPF0750_membrane"/>
</dbReference>
<feature type="transmembrane region" description="Helical" evidence="6">
    <location>
        <begin position="49"/>
        <end position="69"/>
    </location>
</feature>
<dbReference type="PANTHER" id="PTHR33545:SF5">
    <property type="entry name" value="UPF0750 MEMBRANE PROTEIN YITT"/>
    <property type="match status" value="1"/>
</dbReference>
<dbReference type="Proteomes" id="UP001196408">
    <property type="component" value="Unassembled WGS sequence"/>
</dbReference>
<reference evidence="8 11" key="1">
    <citation type="submission" date="2021-06" db="EMBL/GenBank/DDBJ databases">
        <title>Collection of gut derived symbiotic bacterial strains cultured from healthy donors.</title>
        <authorList>
            <person name="Lin H."/>
            <person name="Littmann E."/>
            <person name="Pamer E.G."/>
        </authorList>
    </citation>
    <scope>NUCLEOTIDE SEQUENCE</scope>
    <source>
        <strain evidence="9 11">MSK.21.70</strain>
        <strain evidence="8">MSK.21.82</strain>
    </source>
</reference>
<feature type="transmembrane region" description="Helical" evidence="6">
    <location>
        <begin position="174"/>
        <end position="195"/>
    </location>
</feature>
<dbReference type="EMBL" id="JAHOEF010000086">
    <property type="protein sequence ID" value="MBV3383527.1"/>
    <property type="molecule type" value="Genomic_DNA"/>
</dbReference>
<name>A0AAW4MW43_9FIRM</name>
<evidence type="ECO:0000259" key="7">
    <source>
        <dbReference type="Pfam" id="PF10035"/>
    </source>
</evidence>
<dbReference type="InterPro" id="IPR015867">
    <property type="entry name" value="N-reg_PII/ATP_PRibTrfase_C"/>
</dbReference>
<evidence type="ECO:0000313" key="11">
    <source>
        <dbReference type="Proteomes" id="UP001197492"/>
    </source>
</evidence>
<keyword evidence="2" id="KW-1003">Cell membrane</keyword>
<feature type="transmembrane region" description="Helical" evidence="6">
    <location>
        <begin position="108"/>
        <end position="127"/>
    </location>
</feature>
<dbReference type="InterPro" id="IPR019264">
    <property type="entry name" value="DUF2179"/>
</dbReference>
<keyword evidence="5 6" id="KW-0472">Membrane</keyword>
<feature type="domain" description="DUF2179" evidence="7">
    <location>
        <begin position="222"/>
        <end position="275"/>
    </location>
</feature>
<dbReference type="PANTHER" id="PTHR33545">
    <property type="entry name" value="UPF0750 MEMBRANE PROTEIN YITT-RELATED"/>
    <property type="match status" value="1"/>
</dbReference>
<evidence type="ECO:0000313" key="8">
    <source>
        <dbReference type="EMBL" id="MBV3383527.1"/>
    </source>
</evidence>
<gene>
    <name evidence="8" type="ORF">KSV97_09970</name>
    <name evidence="9" type="ORF">KSW06_09855</name>
</gene>
<dbReference type="InterPro" id="IPR003740">
    <property type="entry name" value="YitT"/>
</dbReference>
<evidence type="ECO:0000256" key="2">
    <source>
        <dbReference type="ARBA" id="ARBA00022475"/>
    </source>
</evidence>
<comment type="subcellular location">
    <subcellularLocation>
        <location evidence="1">Cell membrane</location>
        <topology evidence="1">Multi-pass membrane protein</topology>
    </subcellularLocation>
</comment>
<feature type="transmembrane region" description="Helical" evidence="6">
    <location>
        <begin position="7"/>
        <end position="29"/>
    </location>
</feature>
<keyword evidence="11" id="KW-1185">Reference proteome</keyword>
<dbReference type="CDD" id="cd16380">
    <property type="entry name" value="YitT_C"/>
    <property type="match status" value="1"/>
</dbReference>
<protein>
    <submittedName>
        <fullName evidence="8">YitT family protein</fullName>
    </submittedName>
</protein>
<evidence type="ECO:0000256" key="5">
    <source>
        <dbReference type="ARBA" id="ARBA00023136"/>
    </source>
</evidence>
<keyword evidence="4 6" id="KW-1133">Transmembrane helix</keyword>
<dbReference type="PIRSF" id="PIRSF006483">
    <property type="entry name" value="Membrane_protein_YitT"/>
    <property type="match status" value="1"/>
</dbReference>
<proteinExistence type="predicted"/>
<dbReference type="AlphaFoldDB" id="A0AAW4MW43"/>
<evidence type="ECO:0000313" key="10">
    <source>
        <dbReference type="Proteomes" id="UP001196408"/>
    </source>
</evidence>
<dbReference type="EMBL" id="JAHOEL010000084">
    <property type="protein sequence ID" value="MBV3393543.1"/>
    <property type="molecule type" value="Genomic_DNA"/>
</dbReference>
<evidence type="ECO:0000256" key="3">
    <source>
        <dbReference type="ARBA" id="ARBA00022692"/>
    </source>
</evidence>
<sequence>MKMKEKVLSMVKILVGVALTDIALGMIVLPQSFAAGGVTGLCVILSKMIPLPVSILVLICNAILFILGYIFIGKEFIFKTLIVSIIFPFGLDLCQKYNFLAEMSSDPLMSAILAGVLIGAGVGLVLLGDGSSGGFDIIGVILQKYFKVPVSIVMNICDITVILIQVASNPFMKNVYGILAIMICTITVNKVLAYGQSQCEIMIMSHEYEKIRERIYKEIDVGLTLLKAETGYLREDMQVILVVTQYKKIATIKKISVEIDPTSFVFVSDVHSVIGKGYTLSR</sequence>
<feature type="transmembrane region" description="Helical" evidence="6">
    <location>
        <begin position="76"/>
        <end position="93"/>
    </location>
</feature>
<dbReference type="GO" id="GO:0005886">
    <property type="term" value="C:plasma membrane"/>
    <property type="evidence" value="ECO:0007669"/>
    <property type="project" value="UniProtKB-SubCell"/>
</dbReference>
<keyword evidence="3 6" id="KW-0812">Transmembrane</keyword>
<dbReference type="Pfam" id="PF10035">
    <property type="entry name" value="DUF2179"/>
    <property type="match status" value="1"/>
</dbReference>
<dbReference type="Pfam" id="PF02588">
    <property type="entry name" value="YitT_membrane"/>
    <property type="match status" value="1"/>
</dbReference>